<evidence type="ECO:0000256" key="1">
    <source>
        <dbReference type="SAM" id="MobiDB-lite"/>
    </source>
</evidence>
<evidence type="ECO:0000313" key="3">
    <source>
        <dbReference type="Proteomes" id="UP001642487"/>
    </source>
</evidence>
<accession>A0ABP0YZJ5</accession>
<keyword evidence="3" id="KW-1185">Reference proteome</keyword>
<gene>
    <name evidence="2" type="ORF">CITCOLO1_LOCUS18237</name>
</gene>
<reference evidence="2 3" key="1">
    <citation type="submission" date="2024-03" db="EMBL/GenBank/DDBJ databases">
        <authorList>
            <person name="Gkanogiannis A."/>
            <person name="Becerra Lopez-Lavalle L."/>
        </authorList>
    </citation>
    <scope>NUCLEOTIDE SEQUENCE [LARGE SCALE GENOMIC DNA]</scope>
</reference>
<name>A0ABP0YZJ5_9ROSI</name>
<feature type="compositionally biased region" description="Polar residues" evidence="1">
    <location>
        <begin position="122"/>
        <end position="131"/>
    </location>
</feature>
<protein>
    <submittedName>
        <fullName evidence="2">Uncharacterized protein</fullName>
    </submittedName>
</protein>
<sequence length="271" mass="31613">MITNRLPYSAENHGPFRARFFRLLFSSNIPNLSEARIVATLWGCMMRRICQSPYARMEVTPRWVNLDYNNIVGLIRNPKGNVEGIKGERAKSSEQVYLVSQGFEQEGLAGENQAKLGKGRQENGSNEFKQANSEEIPTFSCFDFACIPLKKPNKKEEGIKEKRKSQFDLYTRKYQDQKVEARLEPDDGENPTWQKQIFYESRRKGASFLNVWRTKNPEVKDYATWPSQLTWHLCLPFTVNWAIGRRKDGWYSYTSYSEAKPKKNLERKGTW</sequence>
<dbReference type="EMBL" id="OZ021741">
    <property type="protein sequence ID" value="CAK9325953.1"/>
    <property type="molecule type" value="Genomic_DNA"/>
</dbReference>
<evidence type="ECO:0000313" key="2">
    <source>
        <dbReference type="EMBL" id="CAK9325953.1"/>
    </source>
</evidence>
<feature type="region of interest" description="Disordered" evidence="1">
    <location>
        <begin position="109"/>
        <end position="131"/>
    </location>
</feature>
<proteinExistence type="predicted"/>
<dbReference type="Proteomes" id="UP001642487">
    <property type="component" value="Chromosome 7"/>
</dbReference>
<organism evidence="2 3">
    <name type="scientific">Citrullus colocynthis</name>
    <name type="common">colocynth</name>
    <dbReference type="NCBI Taxonomy" id="252529"/>
    <lineage>
        <taxon>Eukaryota</taxon>
        <taxon>Viridiplantae</taxon>
        <taxon>Streptophyta</taxon>
        <taxon>Embryophyta</taxon>
        <taxon>Tracheophyta</taxon>
        <taxon>Spermatophyta</taxon>
        <taxon>Magnoliopsida</taxon>
        <taxon>eudicotyledons</taxon>
        <taxon>Gunneridae</taxon>
        <taxon>Pentapetalae</taxon>
        <taxon>rosids</taxon>
        <taxon>fabids</taxon>
        <taxon>Cucurbitales</taxon>
        <taxon>Cucurbitaceae</taxon>
        <taxon>Benincaseae</taxon>
        <taxon>Citrullus</taxon>
    </lineage>
</organism>